<dbReference type="InterPro" id="IPR029063">
    <property type="entry name" value="SAM-dependent_MTases_sf"/>
</dbReference>
<evidence type="ECO:0000313" key="6">
    <source>
        <dbReference type="EMBL" id="PIN97990.1"/>
    </source>
</evidence>
<dbReference type="InterPro" id="IPR001737">
    <property type="entry name" value="KsgA/Erm"/>
</dbReference>
<dbReference type="FunFam" id="1.10.8.100:FF:000004">
    <property type="entry name" value="rRNA adenine N(6)-methyltransferase"/>
    <property type="match status" value="1"/>
</dbReference>
<dbReference type="SUPFAM" id="SSF53335">
    <property type="entry name" value="S-adenosyl-L-methionine-dependent methyltransferases"/>
    <property type="match status" value="1"/>
</dbReference>
<gene>
    <name evidence="6" type="ORF">AB205_0068090</name>
</gene>
<evidence type="ECO:0000256" key="4">
    <source>
        <dbReference type="ARBA" id="ARBA00022691"/>
    </source>
</evidence>
<comment type="subcellular location">
    <subcellularLocation>
        <location evidence="1">Mitochondrion</location>
    </subcellularLocation>
</comment>
<reference evidence="7" key="1">
    <citation type="journal article" date="2017" name="Nat. Commun.">
        <title>The North American bullfrog draft genome provides insight into hormonal regulation of long noncoding RNA.</title>
        <authorList>
            <person name="Hammond S.A."/>
            <person name="Warren R.L."/>
            <person name="Vandervalk B.P."/>
            <person name="Kucuk E."/>
            <person name="Khan H."/>
            <person name="Gibb E.A."/>
            <person name="Pandoh P."/>
            <person name="Kirk H."/>
            <person name="Zhao Y."/>
            <person name="Jones M."/>
            <person name="Mungall A.J."/>
            <person name="Coope R."/>
            <person name="Pleasance S."/>
            <person name="Moore R.A."/>
            <person name="Holt R.A."/>
            <person name="Round J.M."/>
            <person name="Ohora S."/>
            <person name="Walle B.V."/>
            <person name="Veldhoen N."/>
            <person name="Helbing C.C."/>
            <person name="Birol I."/>
        </authorList>
    </citation>
    <scope>NUCLEOTIDE SEQUENCE [LARGE SCALE GENOMIC DNA]</scope>
</reference>
<dbReference type="PANTHER" id="PTHR11727">
    <property type="entry name" value="DIMETHYLADENOSINE TRANSFERASE"/>
    <property type="match status" value="1"/>
</dbReference>
<accession>A0A2G9P552</accession>
<proteinExistence type="predicted"/>
<evidence type="ECO:0000313" key="7">
    <source>
        <dbReference type="Proteomes" id="UP000228934"/>
    </source>
</evidence>
<organism evidence="6 7">
    <name type="scientific">Aquarana catesbeiana</name>
    <name type="common">American bullfrog</name>
    <name type="synonym">Rana catesbeiana</name>
    <dbReference type="NCBI Taxonomy" id="8400"/>
    <lineage>
        <taxon>Eukaryota</taxon>
        <taxon>Metazoa</taxon>
        <taxon>Chordata</taxon>
        <taxon>Craniata</taxon>
        <taxon>Vertebrata</taxon>
        <taxon>Euteleostomi</taxon>
        <taxon>Amphibia</taxon>
        <taxon>Batrachia</taxon>
        <taxon>Anura</taxon>
        <taxon>Neobatrachia</taxon>
        <taxon>Ranoidea</taxon>
        <taxon>Ranidae</taxon>
        <taxon>Aquarana</taxon>
    </lineage>
</organism>
<evidence type="ECO:0000256" key="3">
    <source>
        <dbReference type="ARBA" id="ARBA00022679"/>
    </source>
</evidence>
<dbReference type="GO" id="GO:0006391">
    <property type="term" value="P:transcription initiation at mitochondrial promoter"/>
    <property type="evidence" value="ECO:0007669"/>
    <property type="project" value="TreeGrafter"/>
</dbReference>
<dbReference type="Gene3D" id="1.10.8.100">
    <property type="entry name" value="Ribosomal RNA adenine dimethylase-like, domain 2"/>
    <property type="match status" value="1"/>
</dbReference>
<dbReference type="GO" id="GO:0000179">
    <property type="term" value="F:rRNA (adenine-N6,N6-)-dimethyltransferase activity"/>
    <property type="evidence" value="ECO:0007669"/>
    <property type="project" value="TreeGrafter"/>
</dbReference>
<keyword evidence="7" id="KW-1185">Reference proteome</keyword>
<keyword evidence="2" id="KW-0489">Methyltransferase</keyword>
<dbReference type="Proteomes" id="UP000228934">
    <property type="component" value="Unassembled WGS sequence"/>
</dbReference>
<evidence type="ECO:0000256" key="2">
    <source>
        <dbReference type="ARBA" id="ARBA00022603"/>
    </source>
</evidence>
<evidence type="ECO:0000256" key="5">
    <source>
        <dbReference type="ARBA" id="ARBA00022884"/>
    </source>
</evidence>
<keyword evidence="3" id="KW-0808">Transferase</keyword>
<dbReference type="PANTHER" id="PTHR11727:SF17">
    <property type="entry name" value="DIMETHYLADENOSINE TRANSFERASE 1, MITOCHONDRIAL"/>
    <property type="match status" value="1"/>
</dbReference>
<dbReference type="GO" id="GO:0034246">
    <property type="term" value="F:mitochondrial transcription factor activity"/>
    <property type="evidence" value="ECO:0007669"/>
    <property type="project" value="TreeGrafter"/>
</dbReference>
<name>A0A2G9P552_AQUCT</name>
<protein>
    <submittedName>
        <fullName evidence="6">Uncharacterized protein</fullName>
    </submittedName>
</protein>
<dbReference type="EMBL" id="KV923476">
    <property type="protein sequence ID" value="PIN97990.1"/>
    <property type="molecule type" value="Genomic_DNA"/>
</dbReference>
<keyword evidence="4" id="KW-0949">S-adenosyl-L-methionine</keyword>
<sequence length="147" mass="17207">MENSHSVQYQATISEKNSHLQVDVAVVHFTPLIQPKIEQPFKLVEKVVQSVFQYRRKHCHHGLSLLFPEDQRKELTSKTLMLANVEQTLRPTELTIKHFRDLCCAYRELCDKDPELFSYNFREELRQKRLKTNPGLIKEGEVITGTV</sequence>
<dbReference type="InterPro" id="IPR023165">
    <property type="entry name" value="rRNA_Ade_diMease-like_C"/>
</dbReference>
<dbReference type="GO" id="GO:0005759">
    <property type="term" value="C:mitochondrial matrix"/>
    <property type="evidence" value="ECO:0007669"/>
    <property type="project" value="TreeGrafter"/>
</dbReference>
<evidence type="ECO:0000256" key="1">
    <source>
        <dbReference type="ARBA" id="ARBA00004173"/>
    </source>
</evidence>
<dbReference type="AlphaFoldDB" id="A0A2G9P552"/>
<dbReference type="GO" id="GO:0003723">
    <property type="term" value="F:RNA binding"/>
    <property type="evidence" value="ECO:0007669"/>
    <property type="project" value="UniProtKB-KW"/>
</dbReference>
<dbReference type="OrthoDB" id="16079at2759"/>
<keyword evidence="5" id="KW-0694">RNA-binding</keyword>